<feature type="signal peptide" evidence="1">
    <location>
        <begin position="1"/>
        <end position="17"/>
    </location>
</feature>
<comment type="caution">
    <text evidence="3">The sequence shown here is derived from an EMBL/GenBank/DDBJ whole genome shotgun (WGS) entry which is preliminary data.</text>
</comment>
<keyword evidence="4" id="KW-1185">Reference proteome</keyword>
<reference evidence="2 4" key="1">
    <citation type="submission" date="2017-12" db="EMBL/GenBank/DDBJ databases">
        <title>Genomic Encyclopedia of Type Strains, Phase III (KMG-III): the genomes of soil and plant-associated and newly described type strains.</title>
        <authorList>
            <person name="Whitman W."/>
        </authorList>
    </citation>
    <scope>NUCLEOTIDE SEQUENCE [LARGE SCALE GENOMIC DNA]</scope>
    <source>
        <strain evidence="2 4">IP-10</strain>
    </source>
</reference>
<sequence length="193" mass="22267">MKKIYILFLLSAHTIFAQDYSVEKSTFSFQTGFFGFWLNNESRLSEKVTLKTEIGLDVFTQKNNDNEGSVDFDALVPVITFEPRWYYNLEKRGAKGKNIHNNAANFIALTVSYHPDWFVITGVENAYLNHQVAVVPKWAMKRNIGKSDFTYELGAGLGYNFIFNKKHPFDDSGEVWLDLHARIGYIFKSSRKK</sequence>
<gene>
    <name evidence="2" type="ORF">B0G92_2186</name>
    <name evidence="3" type="ORF">CLV50_1864</name>
</gene>
<dbReference type="Proteomes" id="UP000275027">
    <property type="component" value="Unassembled WGS sequence"/>
</dbReference>
<evidence type="ECO:0000313" key="4">
    <source>
        <dbReference type="Proteomes" id="UP000233767"/>
    </source>
</evidence>
<evidence type="ECO:0000313" key="5">
    <source>
        <dbReference type="Proteomes" id="UP000275027"/>
    </source>
</evidence>
<dbReference type="EMBL" id="RCCB01000011">
    <property type="protein sequence ID" value="RLJ30454.1"/>
    <property type="molecule type" value="Genomic_DNA"/>
</dbReference>
<evidence type="ECO:0000313" key="3">
    <source>
        <dbReference type="EMBL" id="RLJ30454.1"/>
    </source>
</evidence>
<accession>A0A497UUX7</accession>
<dbReference type="AlphaFoldDB" id="A0A497UUX7"/>
<reference evidence="3 5" key="2">
    <citation type="submission" date="2018-10" db="EMBL/GenBank/DDBJ databases">
        <title>Genomic Encyclopedia of Archaeal and Bacterial Type Strains, Phase II (KMG-II): from individual species to whole genera.</title>
        <authorList>
            <person name="Goeker M."/>
        </authorList>
    </citation>
    <scope>NUCLEOTIDE SEQUENCE [LARGE SCALE GENOMIC DNA]</scope>
    <source>
        <strain evidence="3 5">DSM 21886</strain>
    </source>
</reference>
<feature type="chain" id="PRO_5019768258" description="Outer membrane protein with beta-barrel domain" evidence="1">
    <location>
        <begin position="18"/>
        <end position="193"/>
    </location>
</feature>
<evidence type="ECO:0000313" key="2">
    <source>
        <dbReference type="EMBL" id="PKW20907.1"/>
    </source>
</evidence>
<keyword evidence="1" id="KW-0732">Signal</keyword>
<proteinExistence type="predicted"/>
<dbReference type="RefSeq" id="WP_101472196.1">
    <property type="nucleotide sequence ID" value="NZ_PJND01000008.1"/>
</dbReference>
<evidence type="ECO:0000256" key="1">
    <source>
        <dbReference type="SAM" id="SignalP"/>
    </source>
</evidence>
<dbReference type="Proteomes" id="UP000233767">
    <property type="component" value="Unassembled WGS sequence"/>
</dbReference>
<protein>
    <recommendedName>
        <fullName evidence="6">Outer membrane protein with beta-barrel domain</fullName>
    </recommendedName>
</protein>
<organism evidence="3 5">
    <name type="scientific">Flavobacterium lindanitolerans</name>
    <dbReference type="NCBI Taxonomy" id="428988"/>
    <lineage>
        <taxon>Bacteria</taxon>
        <taxon>Pseudomonadati</taxon>
        <taxon>Bacteroidota</taxon>
        <taxon>Flavobacteriia</taxon>
        <taxon>Flavobacteriales</taxon>
        <taxon>Flavobacteriaceae</taxon>
        <taxon>Flavobacterium</taxon>
    </lineage>
</organism>
<evidence type="ECO:0008006" key="6">
    <source>
        <dbReference type="Google" id="ProtNLM"/>
    </source>
</evidence>
<name>A0A497UUX7_9FLAO</name>
<dbReference type="EMBL" id="PJND01000008">
    <property type="protein sequence ID" value="PKW20907.1"/>
    <property type="molecule type" value="Genomic_DNA"/>
</dbReference>